<comment type="caution">
    <text evidence="13">The sequence shown here is derived from an EMBL/GenBank/DDBJ whole genome shotgun (WGS) entry which is preliminary data.</text>
</comment>
<dbReference type="Gene3D" id="3.20.20.80">
    <property type="entry name" value="Glycosidases"/>
    <property type="match status" value="1"/>
</dbReference>
<dbReference type="PROSITE" id="PS00591">
    <property type="entry name" value="GH10_1"/>
    <property type="match status" value="1"/>
</dbReference>
<name>A0ABT5BT08_9BACT</name>
<dbReference type="InterPro" id="IPR017853">
    <property type="entry name" value="GH"/>
</dbReference>
<evidence type="ECO:0000256" key="6">
    <source>
        <dbReference type="ARBA" id="ARBA00022801"/>
    </source>
</evidence>
<dbReference type="SUPFAM" id="SSF51445">
    <property type="entry name" value="(Trans)glycosidases"/>
    <property type="match status" value="1"/>
</dbReference>
<gene>
    <name evidence="13" type="ORF">POL72_06045</name>
</gene>
<evidence type="ECO:0000256" key="2">
    <source>
        <dbReference type="ARBA" id="ARBA00007495"/>
    </source>
</evidence>
<evidence type="ECO:0000256" key="3">
    <source>
        <dbReference type="ARBA" id="ARBA00012590"/>
    </source>
</evidence>
<feature type="active site" description="Nucleophile" evidence="10">
    <location>
        <position position="326"/>
    </location>
</feature>
<evidence type="ECO:0000256" key="4">
    <source>
        <dbReference type="ARBA" id="ARBA00022651"/>
    </source>
</evidence>
<evidence type="ECO:0000313" key="13">
    <source>
        <dbReference type="EMBL" id="MDC0677296.1"/>
    </source>
</evidence>
<feature type="domain" description="GH10" evidence="12">
    <location>
        <begin position="103"/>
        <end position="391"/>
    </location>
</feature>
<dbReference type="PANTHER" id="PTHR31490">
    <property type="entry name" value="GLYCOSYL HYDROLASE"/>
    <property type="match status" value="1"/>
</dbReference>
<evidence type="ECO:0000256" key="1">
    <source>
        <dbReference type="ARBA" id="ARBA00000681"/>
    </source>
</evidence>
<keyword evidence="14" id="KW-1185">Reference proteome</keyword>
<keyword evidence="4" id="KW-0858">Xylan degradation</keyword>
<feature type="compositionally biased region" description="Gly residues" evidence="11">
    <location>
        <begin position="68"/>
        <end position="105"/>
    </location>
</feature>
<dbReference type="InterPro" id="IPR001000">
    <property type="entry name" value="GH10_dom"/>
</dbReference>
<feature type="compositionally biased region" description="Gly residues" evidence="11">
    <location>
        <begin position="41"/>
        <end position="59"/>
    </location>
</feature>
<evidence type="ECO:0000313" key="14">
    <source>
        <dbReference type="Proteomes" id="UP001217485"/>
    </source>
</evidence>
<evidence type="ECO:0000256" key="5">
    <source>
        <dbReference type="ARBA" id="ARBA00022729"/>
    </source>
</evidence>
<keyword evidence="7" id="KW-0119">Carbohydrate metabolism</keyword>
<accession>A0ABT5BT08</accession>
<evidence type="ECO:0000256" key="7">
    <source>
        <dbReference type="ARBA" id="ARBA00023277"/>
    </source>
</evidence>
<proteinExistence type="inferred from homology"/>
<feature type="region of interest" description="Disordered" evidence="11">
    <location>
        <begin position="32"/>
        <end position="112"/>
    </location>
</feature>
<dbReference type="InterPro" id="IPR044846">
    <property type="entry name" value="GH10"/>
</dbReference>
<organism evidence="13 14">
    <name type="scientific">Sorangium atrum</name>
    <dbReference type="NCBI Taxonomy" id="2995308"/>
    <lineage>
        <taxon>Bacteria</taxon>
        <taxon>Pseudomonadati</taxon>
        <taxon>Myxococcota</taxon>
        <taxon>Polyangia</taxon>
        <taxon>Polyangiales</taxon>
        <taxon>Polyangiaceae</taxon>
        <taxon>Sorangium</taxon>
    </lineage>
</organism>
<reference evidence="13 14" key="1">
    <citation type="submission" date="2023-01" db="EMBL/GenBank/DDBJ databases">
        <title>Minimal conservation of predation-associated metabolite biosynthetic gene clusters underscores biosynthetic potential of Myxococcota including descriptions for ten novel species: Archangium lansinium sp. nov., Myxococcus landrumus sp. nov., Nannocystis bai.</title>
        <authorList>
            <person name="Ahearne A."/>
            <person name="Stevens C."/>
            <person name="Dowd S."/>
        </authorList>
    </citation>
    <scope>NUCLEOTIDE SEQUENCE [LARGE SCALE GENOMIC DNA]</scope>
    <source>
        <strain evidence="13 14">WIWO2</strain>
    </source>
</reference>
<dbReference type="Pfam" id="PF00331">
    <property type="entry name" value="Glyco_hydro_10"/>
    <property type="match status" value="1"/>
</dbReference>
<evidence type="ECO:0000259" key="12">
    <source>
        <dbReference type="PROSITE" id="PS51760"/>
    </source>
</evidence>
<comment type="catalytic activity">
    <reaction evidence="1">
        <text>Endohydrolysis of (1-&gt;4)-beta-D-xylosidic linkages in xylans.</text>
        <dbReference type="EC" id="3.2.1.8"/>
    </reaction>
</comment>
<sequence>MNKNRSSRWLYGTASIALGIVALSGCSGRVDRGDDAPGGSSSAGGHGGNAGTTGAGGADTGSTSAAGSGAGGSSSAGGSGDGGSGGSGTTSSGVGGSSDGSGGSSSTGAGKFVGNITTDRAVRDGFVRYWDQITPEVEGKWSAVEPSRGERDWSRLDAIYKYAQDNDIPFMQQSFVWGATSQGWLGRLSAEEQRQAVMDWMQAFCQRYPETKYIVVVNEPPPHTTPSFKSAIGGDGESGVDWIVNSFKWAREFCPDATLILNDYNIIEYQSDHDRFVAMLSAALEAGAPIDAVGAEAHDVYKKDAGTVKGFLDRFAAMGLPVYITELDIDIADDDEQRRVMEEQFTMLYNHSAVKGITLYGYIVGSTWRDSTGLMHPDGTMRPAMAWLMDFLGRGQ</sequence>
<dbReference type="Proteomes" id="UP001217485">
    <property type="component" value="Unassembled WGS sequence"/>
</dbReference>
<evidence type="ECO:0000256" key="10">
    <source>
        <dbReference type="PROSITE-ProRule" id="PRU10061"/>
    </source>
</evidence>
<dbReference type="PROSITE" id="PS51257">
    <property type="entry name" value="PROKAR_LIPOPROTEIN"/>
    <property type="match status" value="1"/>
</dbReference>
<evidence type="ECO:0000256" key="11">
    <source>
        <dbReference type="SAM" id="MobiDB-lite"/>
    </source>
</evidence>
<evidence type="ECO:0000256" key="8">
    <source>
        <dbReference type="ARBA" id="ARBA00023295"/>
    </source>
</evidence>
<keyword evidence="6" id="KW-0378">Hydrolase</keyword>
<comment type="similarity">
    <text evidence="2">Belongs to the glycosyl hydrolase 10 (cellulase F) family.</text>
</comment>
<keyword evidence="5" id="KW-0732">Signal</keyword>
<dbReference type="PROSITE" id="PS51760">
    <property type="entry name" value="GH10_2"/>
    <property type="match status" value="1"/>
</dbReference>
<protein>
    <recommendedName>
        <fullName evidence="3">endo-1,4-beta-xylanase</fullName>
        <ecNumber evidence="3">3.2.1.8</ecNumber>
    </recommendedName>
</protein>
<dbReference type="InterPro" id="IPR031158">
    <property type="entry name" value="GH10_AS"/>
</dbReference>
<dbReference type="EMBL" id="JAQNDK010000001">
    <property type="protein sequence ID" value="MDC0677296.1"/>
    <property type="molecule type" value="Genomic_DNA"/>
</dbReference>
<keyword evidence="9" id="KW-0624">Polysaccharide degradation</keyword>
<dbReference type="RefSeq" id="WP_272094060.1">
    <property type="nucleotide sequence ID" value="NZ_JAQNDK010000001.1"/>
</dbReference>
<dbReference type="SMART" id="SM00633">
    <property type="entry name" value="Glyco_10"/>
    <property type="match status" value="1"/>
</dbReference>
<dbReference type="PANTHER" id="PTHR31490:SF88">
    <property type="entry name" value="BETA-XYLANASE"/>
    <property type="match status" value="1"/>
</dbReference>
<keyword evidence="8" id="KW-0326">Glycosidase</keyword>
<evidence type="ECO:0000256" key="9">
    <source>
        <dbReference type="ARBA" id="ARBA00023326"/>
    </source>
</evidence>
<dbReference type="EC" id="3.2.1.8" evidence="3"/>